<proteinExistence type="predicted"/>
<dbReference type="Pfam" id="PF05656">
    <property type="entry name" value="DUF805"/>
    <property type="match status" value="1"/>
</dbReference>
<sequence length="122" mass="13998">MHWSFFQHRCSHCGQKLPSFHAQCPSCGTRRLTWFTSHGPLSRGVYWRRMGVLTLLTVGLLSTLMSTVLQYPAFRLHPAHFNPEKTLLLLVVAGGLVSCTLATLAVTRQRLHDRQRTGRWLW</sequence>
<evidence type="ECO:0000313" key="2">
    <source>
        <dbReference type="EMBL" id="MFC6290585.1"/>
    </source>
</evidence>
<evidence type="ECO:0000313" key="3">
    <source>
        <dbReference type="Proteomes" id="UP001596258"/>
    </source>
</evidence>
<accession>A0ABW1UDP8</accession>
<keyword evidence="3" id="KW-1185">Reference proteome</keyword>
<dbReference type="RefSeq" id="WP_382337774.1">
    <property type="nucleotide sequence ID" value="NZ_JBHSSO010000069.1"/>
</dbReference>
<feature type="transmembrane region" description="Helical" evidence="1">
    <location>
        <begin position="86"/>
        <end position="106"/>
    </location>
</feature>
<keyword evidence="1" id="KW-1133">Transmembrane helix</keyword>
<organism evidence="2 3">
    <name type="scientific">Levilactobacillus angrenensis</name>
    <dbReference type="NCBI Taxonomy" id="2486020"/>
    <lineage>
        <taxon>Bacteria</taxon>
        <taxon>Bacillati</taxon>
        <taxon>Bacillota</taxon>
        <taxon>Bacilli</taxon>
        <taxon>Lactobacillales</taxon>
        <taxon>Lactobacillaceae</taxon>
        <taxon>Levilactobacillus</taxon>
    </lineage>
</organism>
<dbReference type="Proteomes" id="UP001596258">
    <property type="component" value="Unassembled WGS sequence"/>
</dbReference>
<keyword evidence="1" id="KW-0812">Transmembrane</keyword>
<gene>
    <name evidence="2" type="ORF">ACFP1M_10430</name>
</gene>
<reference evidence="3" key="1">
    <citation type="journal article" date="2019" name="Int. J. Syst. Evol. Microbiol.">
        <title>The Global Catalogue of Microorganisms (GCM) 10K type strain sequencing project: providing services to taxonomists for standard genome sequencing and annotation.</title>
        <authorList>
            <consortium name="The Broad Institute Genomics Platform"/>
            <consortium name="The Broad Institute Genome Sequencing Center for Infectious Disease"/>
            <person name="Wu L."/>
            <person name="Ma J."/>
        </authorList>
    </citation>
    <scope>NUCLEOTIDE SEQUENCE [LARGE SCALE GENOMIC DNA]</scope>
    <source>
        <strain evidence="3">CCM 8893</strain>
    </source>
</reference>
<keyword evidence="1" id="KW-0472">Membrane</keyword>
<dbReference type="EMBL" id="JBHSSO010000069">
    <property type="protein sequence ID" value="MFC6290585.1"/>
    <property type="molecule type" value="Genomic_DNA"/>
</dbReference>
<comment type="caution">
    <text evidence="2">The sequence shown here is derived from an EMBL/GenBank/DDBJ whole genome shotgun (WGS) entry which is preliminary data.</text>
</comment>
<name>A0ABW1UDP8_9LACO</name>
<evidence type="ECO:0000256" key="1">
    <source>
        <dbReference type="SAM" id="Phobius"/>
    </source>
</evidence>
<dbReference type="InterPro" id="IPR008523">
    <property type="entry name" value="DUF805"/>
</dbReference>
<protein>
    <submittedName>
        <fullName evidence="2">DUF805 domain-containing protein</fullName>
    </submittedName>
</protein>
<feature type="transmembrane region" description="Helical" evidence="1">
    <location>
        <begin position="52"/>
        <end position="74"/>
    </location>
</feature>